<evidence type="ECO:0000313" key="12">
    <source>
        <dbReference type="Proteomes" id="UP001147700"/>
    </source>
</evidence>
<keyword evidence="3 11" id="KW-0548">Nucleotidyltransferase</keyword>
<feature type="domain" description="Carbohydrate kinase PfkB" evidence="9">
    <location>
        <begin position="132"/>
        <end position="272"/>
    </location>
</feature>
<accession>A0ABT4RRY0</accession>
<dbReference type="InterPro" id="IPR029056">
    <property type="entry name" value="Ribokinase-like"/>
</dbReference>
<dbReference type="EC" id="2.7.7.70" evidence="1"/>
<dbReference type="EMBL" id="JAPCID010000048">
    <property type="protein sequence ID" value="MDA0141006.1"/>
    <property type="molecule type" value="Genomic_DNA"/>
</dbReference>
<feature type="domain" description="Cytidyltransferase-like" evidence="10">
    <location>
        <begin position="302"/>
        <end position="395"/>
    </location>
</feature>
<evidence type="ECO:0000256" key="1">
    <source>
        <dbReference type="ARBA" id="ARBA00012519"/>
    </source>
</evidence>
<evidence type="ECO:0000256" key="7">
    <source>
        <dbReference type="ARBA" id="ARBA00023277"/>
    </source>
</evidence>
<evidence type="ECO:0000259" key="10">
    <source>
        <dbReference type="Pfam" id="PF01467"/>
    </source>
</evidence>
<proteinExistence type="predicted"/>
<gene>
    <name evidence="11" type="primary">rfaE2</name>
    <name evidence="11" type="ORF">OJ962_26150</name>
</gene>
<dbReference type="Gene3D" id="3.40.1190.20">
    <property type="match status" value="1"/>
</dbReference>
<comment type="caution">
    <text evidence="11">The sequence shown here is derived from an EMBL/GenBank/DDBJ whole genome shotgun (WGS) entry which is preliminary data.</text>
</comment>
<dbReference type="InterPro" id="IPR014729">
    <property type="entry name" value="Rossmann-like_a/b/a_fold"/>
</dbReference>
<dbReference type="InterPro" id="IPR011611">
    <property type="entry name" value="PfkB_dom"/>
</dbReference>
<dbReference type="Gene3D" id="3.40.50.620">
    <property type="entry name" value="HUPs"/>
    <property type="match status" value="1"/>
</dbReference>
<evidence type="ECO:0000256" key="6">
    <source>
        <dbReference type="ARBA" id="ARBA00023268"/>
    </source>
</evidence>
<dbReference type="Pfam" id="PF00294">
    <property type="entry name" value="PfkB"/>
    <property type="match status" value="2"/>
</dbReference>
<dbReference type="InterPro" id="IPR004821">
    <property type="entry name" value="Cyt_trans-like"/>
</dbReference>
<evidence type="ECO:0000259" key="9">
    <source>
        <dbReference type="Pfam" id="PF00294"/>
    </source>
</evidence>
<comment type="catalytic activity">
    <reaction evidence="8">
        <text>D-glycero-beta-D-manno-heptose 1-phosphate + ATP + H(+) = ADP-D-glycero-beta-D-manno-heptose + diphosphate</text>
        <dbReference type="Rhea" id="RHEA:27465"/>
        <dbReference type="ChEBI" id="CHEBI:15378"/>
        <dbReference type="ChEBI" id="CHEBI:30616"/>
        <dbReference type="ChEBI" id="CHEBI:33019"/>
        <dbReference type="ChEBI" id="CHEBI:59967"/>
        <dbReference type="ChEBI" id="CHEBI:61593"/>
        <dbReference type="EC" id="2.7.7.70"/>
    </reaction>
</comment>
<evidence type="ECO:0000256" key="5">
    <source>
        <dbReference type="ARBA" id="ARBA00022840"/>
    </source>
</evidence>
<keyword evidence="7" id="KW-0119">Carbohydrate metabolism</keyword>
<dbReference type="SUPFAM" id="SSF53613">
    <property type="entry name" value="Ribokinase-like"/>
    <property type="match status" value="1"/>
</dbReference>
<keyword evidence="5" id="KW-0067">ATP-binding</keyword>
<organism evidence="11 12">
    <name type="scientific">Solirubrobacter deserti</name>
    <dbReference type="NCBI Taxonomy" id="2282478"/>
    <lineage>
        <taxon>Bacteria</taxon>
        <taxon>Bacillati</taxon>
        <taxon>Actinomycetota</taxon>
        <taxon>Thermoleophilia</taxon>
        <taxon>Solirubrobacterales</taxon>
        <taxon>Solirubrobacteraceae</taxon>
        <taxon>Solirubrobacter</taxon>
    </lineage>
</organism>
<keyword evidence="4" id="KW-0547">Nucleotide-binding</keyword>
<dbReference type="Pfam" id="PF01467">
    <property type="entry name" value="CTP_transf_like"/>
    <property type="match status" value="1"/>
</dbReference>
<evidence type="ECO:0000256" key="8">
    <source>
        <dbReference type="ARBA" id="ARBA00047428"/>
    </source>
</evidence>
<dbReference type="InterPro" id="IPR050385">
    <property type="entry name" value="Archaeal_FAD_synthase"/>
</dbReference>
<dbReference type="SUPFAM" id="SSF52374">
    <property type="entry name" value="Nucleotidylyl transferase"/>
    <property type="match status" value="1"/>
</dbReference>
<dbReference type="NCBIfam" id="TIGR00125">
    <property type="entry name" value="cyt_tran_rel"/>
    <property type="match status" value="1"/>
</dbReference>
<evidence type="ECO:0000256" key="3">
    <source>
        <dbReference type="ARBA" id="ARBA00022695"/>
    </source>
</evidence>
<name>A0ABT4RRY0_9ACTN</name>
<feature type="domain" description="Carbohydrate kinase PfkB" evidence="9">
    <location>
        <begin position="1"/>
        <end position="82"/>
    </location>
</feature>
<sequence>MTRLIVIGDALLDRDLHGRAERLAPDAPVPVVDAIEPSARAGGAALAAMLAARTGVEVTLVTALGRDAAGEELRSLLKGIDVIDLGLHGATPEKIRVLAGGRPVVRLDRGGESRGCGPLPDGALDGADAILVSDYGRGVAAEPTVRAALSGDVPVVWDPHPKGPEPVPGCILVTPNAKEATASAGHSDPEDAARTLVARWRAVAVAVTRGERGALMVSGDGPALAVPVTRVSSGDPCGAGDAFAATAASRIASGALPSEAVREAVEAASAFVAGEAEPASYTGDAVAVAERVRAAGGTVVATGGCFDLLHAGHVRMLEQARALGDCLIVCLNSDASVSRLKGPDRPLVEQDDRAAVLKGLGCVDAVVIFDEDDPREAIKTIKPHVWAKGGDYAVAELPEAQTLAEWGGRAVIVPYVAGRSTTRLITEVLARAR</sequence>
<dbReference type="InterPro" id="IPR011914">
    <property type="entry name" value="RfaE_dom_II"/>
</dbReference>
<dbReference type="RefSeq" id="WP_202957692.1">
    <property type="nucleotide sequence ID" value="NZ_JAPCID010000048.1"/>
</dbReference>
<evidence type="ECO:0000313" key="11">
    <source>
        <dbReference type="EMBL" id="MDA0141006.1"/>
    </source>
</evidence>
<dbReference type="PANTHER" id="PTHR43793:SF2">
    <property type="entry name" value="BIFUNCTIONAL PROTEIN HLDE"/>
    <property type="match status" value="1"/>
</dbReference>
<dbReference type="PANTHER" id="PTHR43793">
    <property type="entry name" value="FAD SYNTHASE"/>
    <property type="match status" value="1"/>
</dbReference>
<keyword evidence="6" id="KW-0511">Multifunctional enzyme</keyword>
<dbReference type="GO" id="GO:0016779">
    <property type="term" value="F:nucleotidyltransferase activity"/>
    <property type="evidence" value="ECO:0007669"/>
    <property type="project" value="UniProtKB-KW"/>
</dbReference>
<reference evidence="11" key="1">
    <citation type="submission" date="2022-10" db="EMBL/GenBank/DDBJ databases">
        <title>The WGS of Solirubrobacter sp. CPCC 204708.</title>
        <authorList>
            <person name="Jiang Z."/>
        </authorList>
    </citation>
    <scope>NUCLEOTIDE SEQUENCE</scope>
    <source>
        <strain evidence="11">CPCC 204708</strain>
    </source>
</reference>
<evidence type="ECO:0000256" key="4">
    <source>
        <dbReference type="ARBA" id="ARBA00022741"/>
    </source>
</evidence>
<dbReference type="Proteomes" id="UP001147700">
    <property type="component" value="Unassembled WGS sequence"/>
</dbReference>
<protein>
    <recommendedName>
        <fullName evidence="1">D-glycero-beta-D-manno-heptose 1-phosphate adenylyltransferase</fullName>
        <ecNumber evidence="1">2.7.7.70</ecNumber>
    </recommendedName>
</protein>
<evidence type="ECO:0000256" key="2">
    <source>
        <dbReference type="ARBA" id="ARBA00022679"/>
    </source>
</evidence>
<dbReference type="NCBIfam" id="TIGR02199">
    <property type="entry name" value="rfaE_dom_II"/>
    <property type="match status" value="1"/>
</dbReference>
<keyword evidence="12" id="KW-1185">Reference proteome</keyword>
<keyword evidence="2" id="KW-0808">Transferase</keyword>